<accession>A0ABQ9TZX7</accession>
<dbReference type="Proteomes" id="UP001266305">
    <property type="component" value="Unassembled WGS sequence"/>
</dbReference>
<feature type="compositionally biased region" description="Polar residues" evidence="1">
    <location>
        <begin position="60"/>
        <end position="70"/>
    </location>
</feature>
<name>A0ABQ9TZX7_SAGOE</name>
<keyword evidence="3" id="KW-1185">Reference proteome</keyword>
<feature type="non-terminal residue" evidence="2">
    <location>
        <position position="1"/>
    </location>
</feature>
<evidence type="ECO:0000313" key="2">
    <source>
        <dbReference type="EMBL" id="KAK2090075.1"/>
    </source>
</evidence>
<evidence type="ECO:0000256" key="1">
    <source>
        <dbReference type="SAM" id="MobiDB-lite"/>
    </source>
</evidence>
<dbReference type="EMBL" id="JASSZA010000017">
    <property type="protein sequence ID" value="KAK2090075.1"/>
    <property type="molecule type" value="Genomic_DNA"/>
</dbReference>
<reference evidence="2 3" key="1">
    <citation type="submission" date="2023-05" db="EMBL/GenBank/DDBJ databases">
        <title>B98-5 Cell Line De Novo Hybrid Assembly: An Optical Mapping Approach.</title>
        <authorList>
            <person name="Kananen K."/>
            <person name="Auerbach J.A."/>
            <person name="Kautto E."/>
            <person name="Blachly J.S."/>
        </authorList>
    </citation>
    <scope>NUCLEOTIDE SEQUENCE [LARGE SCALE GENOMIC DNA]</scope>
    <source>
        <strain evidence="2">B95-8</strain>
        <tissue evidence="2">Cell line</tissue>
    </source>
</reference>
<comment type="caution">
    <text evidence="2">The sequence shown here is derived from an EMBL/GenBank/DDBJ whole genome shotgun (WGS) entry which is preliminary data.</text>
</comment>
<organism evidence="2 3">
    <name type="scientific">Saguinus oedipus</name>
    <name type="common">Cotton-top tamarin</name>
    <name type="synonym">Oedipomidas oedipus</name>
    <dbReference type="NCBI Taxonomy" id="9490"/>
    <lineage>
        <taxon>Eukaryota</taxon>
        <taxon>Metazoa</taxon>
        <taxon>Chordata</taxon>
        <taxon>Craniata</taxon>
        <taxon>Vertebrata</taxon>
        <taxon>Euteleostomi</taxon>
        <taxon>Mammalia</taxon>
        <taxon>Eutheria</taxon>
        <taxon>Euarchontoglires</taxon>
        <taxon>Primates</taxon>
        <taxon>Haplorrhini</taxon>
        <taxon>Platyrrhini</taxon>
        <taxon>Cebidae</taxon>
        <taxon>Callitrichinae</taxon>
        <taxon>Saguinus</taxon>
    </lineage>
</organism>
<proteinExistence type="predicted"/>
<protein>
    <submittedName>
        <fullName evidence="2">Uncharacterized protein</fullName>
    </submittedName>
</protein>
<gene>
    <name evidence="2" type="ORF">P7K49_031331</name>
</gene>
<evidence type="ECO:0000313" key="3">
    <source>
        <dbReference type="Proteomes" id="UP001266305"/>
    </source>
</evidence>
<feature type="region of interest" description="Disordered" evidence="1">
    <location>
        <begin position="40"/>
        <end position="70"/>
    </location>
</feature>
<sequence>STASIVITMTSPTFAGRAGWRHRCGTVRGTAEVTIMDGVSQGVQPQEDTQPGPDKPVGHPQQSRSIRYAM</sequence>